<proteinExistence type="predicted"/>
<keyword evidence="1" id="KW-0175">Coiled coil</keyword>
<keyword evidence="4" id="KW-1185">Reference proteome</keyword>
<evidence type="ECO:0000313" key="4">
    <source>
        <dbReference type="Proteomes" id="UP000190637"/>
    </source>
</evidence>
<accession>A0A1T4RP42</accession>
<gene>
    <name evidence="3" type="ORF">SAMN02745673_02827</name>
</gene>
<evidence type="ECO:0000256" key="2">
    <source>
        <dbReference type="SAM" id="MobiDB-lite"/>
    </source>
</evidence>
<dbReference type="EMBL" id="FUWS01000007">
    <property type="protein sequence ID" value="SKA17441.1"/>
    <property type="molecule type" value="Genomic_DNA"/>
</dbReference>
<dbReference type="STRING" id="1122192.SAMN02745673_02827"/>
<dbReference type="Proteomes" id="UP000190637">
    <property type="component" value="Unassembled WGS sequence"/>
</dbReference>
<feature type="coiled-coil region" evidence="1">
    <location>
        <begin position="15"/>
        <end position="63"/>
    </location>
</feature>
<sequence>MWFLGGGRAGAAAVVDELVARLERAEGDVRACEAVMAEWWRRHAEIQKRVQQMETELAGLRQERIDVYARWWDAREAHSRGRLLVRRLRRRLEQARRRCPAPGGHPEGEQDGRRGV</sequence>
<reference evidence="3 4" key="1">
    <citation type="submission" date="2017-02" db="EMBL/GenBank/DDBJ databases">
        <authorList>
            <person name="Peterson S.W."/>
        </authorList>
    </citation>
    <scope>NUCLEOTIDE SEQUENCE [LARGE SCALE GENOMIC DNA]</scope>
    <source>
        <strain evidence="3 4">DSM 45154</strain>
    </source>
</reference>
<dbReference type="AlphaFoldDB" id="A0A1T4RP42"/>
<organism evidence="3 4">
    <name type="scientific">Marinactinospora thermotolerans DSM 45154</name>
    <dbReference type="NCBI Taxonomy" id="1122192"/>
    <lineage>
        <taxon>Bacteria</taxon>
        <taxon>Bacillati</taxon>
        <taxon>Actinomycetota</taxon>
        <taxon>Actinomycetes</taxon>
        <taxon>Streptosporangiales</taxon>
        <taxon>Nocardiopsidaceae</taxon>
        <taxon>Marinactinospora</taxon>
    </lineage>
</organism>
<feature type="region of interest" description="Disordered" evidence="2">
    <location>
        <begin position="95"/>
        <end position="116"/>
    </location>
</feature>
<name>A0A1T4RP42_9ACTN</name>
<protein>
    <submittedName>
        <fullName evidence="3">Uncharacterized protein</fullName>
    </submittedName>
</protein>
<feature type="compositionally biased region" description="Basic and acidic residues" evidence="2">
    <location>
        <begin position="106"/>
        <end position="116"/>
    </location>
</feature>
<evidence type="ECO:0000256" key="1">
    <source>
        <dbReference type="SAM" id="Coils"/>
    </source>
</evidence>
<evidence type="ECO:0000313" key="3">
    <source>
        <dbReference type="EMBL" id="SKA17441.1"/>
    </source>
</evidence>